<gene>
    <name evidence="7" type="primary">xylB_3</name>
    <name evidence="7" type="ORF">ERS852533_02090</name>
</gene>
<dbReference type="AlphaFoldDB" id="A0A174Q378"/>
<dbReference type="InterPro" id="IPR018484">
    <property type="entry name" value="FGGY_N"/>
</dbReference>
<dbReference type="CDD" id="cd07808">
    <property type="entry name" value="ASKHA_NBD_FGGY_EcXK-like"/>
    <property type="match status" value="1"/>
</dbReference>
<comment type="similarity">
    <text evidence="1 4">Belongs to the FGGY kinase family.</text>
</comment>
<reference evidence="7 8" key="1">
    <citation type="submission" date="2015-09" db="EMBL/GenBank/DDBJ databases">
        <authorList>
            <consortium name="Pathogen Informatics"/>
        </authorList>
    </citation>
    <scope>NUCLEOTIDE SEQUENCE [LARGE SCALE GENOMIC DNA]</scope>
    <source>
        <strain evidence="7 8">2789STDY5834921</strain>
    </source>
</reference>
<dbReference type="InterPro" id="IPR018483">
    <property type="entry name" value="Carb_kinase_FGGY_CS"/>
</dbReference>
<dbReference type="PROSITE" id="PS00445">
    <property type="entry name" value="FGGY_KINASES_2"/>
    <property type="match status" value="1"/>
</dbReference>
<evidence type="ECO:0000256" key="4">
    <source>
        <dbReference type="RuleBase" id="RU003733"/>
    </source>
</evidence>
<organism evidence="7 8">
    <name type="scientific">Blautia obeum</name>
    <dbReference type="NCBI Taxonomy" id="40520"/>
    <lineage>
        <taxon>Bacteria</taxon>
        <taxon>Bacillati</taxon>
        <taxon>Bacillota</taxon>
        <taxon>Clostridia</taxon>
        <taxon>Lachnospirales</taxon>
        <taxon>Lachnospiraceae</taxon>
        <taxon>Blautia</taxon>
    </lineage>
</organism>
<dbReference type="InterPro" id="IPR050406">
    <property type="entry name" value="FGGY_Carb_Kinase"/>
</dbReference>
<dbReference type="Pfam" id="PF02782">
    <property type="entry name" value="FGGY_C"/>
    <property type="match status" value="1"/>
</dbReference>
<evidence type="ECO:0000256" key="1">
    <source>
        <dbReference type="ARBA" id="ARBA00009156"/>
    </source>
</evidence>
<keyword evidence="3 4" id="KW-0418">Kinase</keyword>
<evidence type="ECO:0000313" key="8">
    <source>
        <dbReference type="Proteomes" id="UP000095413"/>
    </source>
</evidence>
<accession>A0A174Q378</accession>
<dbReference type="EC" id="2.7.1.17" evidence="7"/>
<dbReference type="InterPro" id="IPR000577">
    <property type="entry name" value="Carb_kinase_FGGY"/>
</dbReference>
<dbReference type="PANTHER" id="PTHR43095:SF5">
    <property type="entry name" value="XYLULOSE KINASE"/>
    <property type="match status" value="1"/>
</dbReference>
<dbReference type="GO" id="GO:0004856">
    <property type="term" value="F:D-xylulokinase activity"/>
    <property type="evidence" value="ECO:0007669"/>
    <property type="project" value="UniProtKB-EC"/>
</dbReference>
<evidence type="ECO:0000259" key="5">
    <source>
        <dbReference type="Pfam" id="PF00370"/>
    </source>
</evidence>
<feature type="domain" description="Carbohydrate kinase FGGY N-terminal" evidence="5">
    <location>
        <begin position="5"/>
        <end position="245"/>
    </location>
</feature>
<evidence type="ECO:0000259" key="6">
    <source>
        <dbReference type="Pfam" id="PF02782"/>
    </source>
</evidence>
<dbReference type="InterPro" id="IPR018485">
    <property type="entry name" value="FGGY_C"/>
</dbReference>
<name>A0A174Q378_9FIRM</name>
<dbReference type="RefSeq" id="WP_242859021.1">
    <property type="nucleotide sequence ID" value="NZ_CZBA01000011.1"/>
</dbReference>
<evidence type="ECO:0000313" key="7">
    <source>
        <dbReference type="EMBL" id="CUP65358.1"/>
    </source>
</evidence>
<dbReference type="InterPro" id="IPR043129">
    <property type="entry name" value="ATPase_NBD"/>
</dbReference>
<feature type="domain" description="Carbohydrate kinase FGGY C-terminal" evidence="6">
    <location>
        <begin position="257"/>
        <end position="441"/>
    </location>
</feature>
<protein>
    <submittedName>
        <fullName evidence="7">Xylulose kinase</fullName>
        <ecNumber evidence="7">2.7.1.17</ecNumber>
    </submittedName>
</protein>
<dbReference type="PIRSF" id="PIRSF000538">
    <property type="entry name" value="GlpK"/>
    <property type="match status" value="1"/>
</dbReference>
<sequence>MNDTYLGIDLGTSSMKMVLTDSEKHILGQISEEYEAVQSQNGWSEIDPEIWFQAMRRGMHNIFEDQDPKNLKGIGVTGQMHTLIVMGEDGKPVRPAMMWNDTRTKELLPELKKKILEFPEGEYLSQTISTGSPAANLYWLKVYEPENLKKVKKFLIGPDYLVYRLTGAETTDYCEASTSCLYEICNKCWSDRMRNLIGLDQSCYPEIRGSAECAGKIFPGIAEELGISEEVEVIVGTGDNPATAISTGCLGLGYPVVSLGTSGVFMMPIDKPESQTKGKKILFSFDDKKFQYLVQGVVQCNGNTFDWWNKNIMELKHFQELTTSIDVNSNARNELIFYPHLDGDKTIYADPELRGAFIGLNLTTSQENLFYAVIEGLCFGFRELAEKMRLPLEKYGTVKVVGGGAKSPVWLQTMANVLNIAVEKMEGMIGPAFGIALLAAYKGGSITSLEQISEGNVKIECRYEPNEEAFKACQKKYQEYLRIRSGLQYIKNGVME</sequence>
<dbReference type="Gene3D" id="3.30.420.40">
    <property type="match status" value="2"/>
</dbReference>
<proteinExistence type="inferred from homology"/>
<dbReference type="SUPFAM" id="SSF53067">
    <property type="entry name" value="Actin-like ATPase domain"/>
    <property type="match status" value="2"/>
</dbReference>
<dbReference type="Proteomes" id="UP000095413">
    <property type="component" value="Unassembled WGS sequence"/>
</dbReference>
<dbReference type="Pfam" id="PF00370">
    <property type="entry name" value="FGGY_N"/>
    <property type="match status" value="1"/>
</dbReference>
<dbReference type="PANTHER" id="PTHR43095">
    <property type="entry name" value="SUGAR KINASE"/>
    <property type="match status" value="1"/>
</dbReference>
<evidence type="ECO:0000256" key="3">
    <source>
        <dbReference type="ARBA" id="ARBA00022777"/>
    </source>
</evidence>
<evidence type="ECO:0000256" key="2">
    <source>
        <dbReference type="ARBA" id="ARBA00022679"/>
    </source>
</evidence>
<dbReference type="EMBL" id="CZBA01000011">
    <property type="protein sequence ID" value="CUP65358.1"/>
    <property type="molecule type" value="Genomic_DNA"/>
</dbReference>
<keyword evidence="2 4" id="KW-0808">Transferase</keyword>